<dbReference type="AlphaFoldDB" id="A0AA35V4E6"/>
<evidence type="ECO:0000256" key="7">
    <source>
        <dbReference type="ARBA" id="ARBA00022723"/>
    </source>
</evidence>
<comment type="similarity">
    <text evidence="13">Belongs to the RING-type zinc finger family. ATL subfamily.</text>
</comment>
<dbReference type="InterPro" id="IPR001841">
    <property type="entry name" value="Znf_RING"/>
</dbReference>
<keyword evidence="12 15" id="KW-0472">Membrane</keyword>
<keyword evidence="10" id="KW-0862">Zinc</keyword>
<dbReference type="EMBL" id="OX465086">
    <property type="protein sequence ID" value="CAI9261848.1"/>
    <property type="molecule type" value="Genomic_DNA"/>
</dbReference>
<evidence type="ECO:0000256" key="8">
    <source>
        <dbReference type="ARBA" id="ARBA00022771"/>
    </source>
</evidence>
<keyword evidence="11 15" id="KW-1133">Transmembrane helix</keyword>
<proteinExistence type="inferred from homology"/>
<dbReference type="InterPro" id="IPR013083">
    <property type="entry name" value="Znf_RING/FYVE/PHD"/>
</dbReference>
<accession>A0AA35V4E6</accession>
<evidence type="ECO:0000313" key="18">
    <source>
        <dbReference type="Proteomes" id="UP001177003"/>
    </source>
</evidence>
<evidence type="ECO:0000256" key="10">
    <source>
        <dbReference type="ARBA" id="ARBA00022833"/>
    </source>
</evidence>
<comment type="pathway">
    <text evidence="3">Protein modification; protein ubiquitination.</text>
</comment>
<evidence type="ECO:0000313" key="17">
    <source>
        <dbReference type="EMBL" id="CAI9261848.1"/>
    </source>
</evidence>
<evidence type="ECO:0000256" key="12">
    <source>
        <dbReference type="ARBA" id="ARBA00023136"/>
    </source>
</evidence>
<dbReference type="FunFam" id="3.30.40.10:FF:000231">
    <property type="entry name" value="RING-H2 finger protein ATL46"/>
    <property type="match status" value="1"/>
</dbReference>
<comment type="catalytic activity">
    <reaction evidence="1">
        <text>S-ubiquitinyl-[E2 ubiquitin-conjugating enzyme]-L-cysteine + [acceptor protein]-L-lysine = [E2 ubiquitin-conjugating enzyme]-L-cysteine + N(6)-ubiquitinyl-[acceptor protein]-L-lysine.</text>
        <dbReference type="EC" id="2.3.2.27"/>
    </reaction>
</comment>
<name>A0AA35V4E6_LACSI</name>
<feature type="domain" description="RING-type" evidence="16">
    <location>
        <begin position="121"/>
        <end position="163"/>
    </location>
</feature>
<evidence type="ECO:0000256" key="4">
    <source>
        <dbReference type="ARBA" id="ARBA00012483"/>
    </source>
</evidence>
<dbReference type="Gene3D" id="3.30.40.10">
    <property type="entry name" value="Zinc/RING finger domain, C3HC4 (zinc finger)"/>
    <property type="match status" value="1"/>
</dbReference>
<feature type="transmembrane region" description="Helical" evidence="15">
    <location>
        <begin position="28"/>
        <end position="50"/>
    </location>
</feature>
<protein>
    <recommendedName>
        <fullName evidence="4">RING-type E3 ubiquitin transferase</fullName>
        <ecNumber evidence="4">2.3.2.27</ecNumber>
    </recommendedName>
</protein>
<evidence type="ECO:0000256" key="1">
    <source>
        <dbReference type="ARBA" id="ARBA00000900"/>
    </source>
</evidence>
<dbReference type="PANTHER" id="PTHR45768">
    <property type="entry name" value="E3 UBIQUITIN-PROTEIN LIGASE RNF13-LIKE"/>
    <property type="match status" value="1"/>
</dbReference>
<evidence type="ECO:0000256" key="2">
    <source>
        <dbReference type="ARBA" id="ARBA00004167"/>
    </source>
</evidence>
<comment type="subcellular location">
    <subcellularLocation>
        <location evidence="2">Membrane</location>
        <topology evidence="2">Single-pass membrane protein</topology>
    </subcellularLocation>
</comment>
<keyword evidence="18" id="KW-1185">Reference proteome</keyword>
<dbReference type="GO" id="GO:0061630">
    <property type="term" value="F:ubiquitin protein ligase activity"/>
    <property type="evidence" value="ECO:0007669"/>
    <property type="project" value="UniProtKB-EC"/>
</dbReference>
<dbReference type="GO" id="GO:0031625">
    <property type="term" value="F:ubiquitin protein ligase binding"/>
    <property type="evidence" value="ECO:0007669"/>
    <property type="project" value="TreeGrafter"/>
</dbReference>
<keyword evidence="9" id="KW-0833">Ubl conjugation pathway</keyword>
<dbReference type="Proteomes" id="UP001177003">
    <property type="component" value="Chromosome 0"/>
</dbReference>
<dbReference type="CDD" id="cd16461">
    <property type="entry name" value="RING-H2_EL5-like"/>
    <property type="match status" value="1"/>
</dbReference>
<evidence type="ECO:0000256" key="11">
    <source>
        <dbReference type="ARBA" id="ARBA00022989"/>
    </source>
</evidence>
<evidence type="ECO:0000256" key="5">
    <source>
        <dbReference type="ARBA" id="ARBA00022679"/>
    </source>
</evidence>
<evidence type="ECO:0000256" key="13">
    <source>
        <dbReference type="ARBA" id="ARBA00024209"/>
    </source>
</evidence>
<sequence>MARSLLTQENGIWADQLPAPSEITVSPALLWLIVSVAAIFFISGILHILLRFLKKKPSYNNPSVLITQSNRYNTQQSLGRQLQQLFRLQDSGLDQSFIDNLPVFSYKEIITIGSQKYPFDCAVCLCEFSPDDKLRLIPICSHAFHTHCIDTWLLSNSTCPLCRVNLGIQVEHHRLCNNNHNVRSREENVIGVPIPTMNNNIQRVLSVRLGKLESFNGEERSSGVEGSSRRCNLDERRCFSMGSFRYVVNNMDLEVSLRSNVKKDDVIGCGKSQEDGDYMDERKIKYDQSFSVSKVWLFNSKKPKISVSSSETQMGGVSSVVPFAL</sequence>
<evidence type="ECO:0000259" key="16">
    <source>
        <dbReference type="PROSITE" id="PS50089"/>
    </source>
</evidence>
<evidence type="ECO:0000256" key="9">
    <source>
        <dbReference type="ARBA" id="ARBA00022786"/>
    </source>
</evidence>
<dbReference type="SUPFAM" id="SSF57850">
    <property type="entry name" value="RING/U-box"/>
    <property type="match status" value="1"/>
</dbReference>
<dbReference type="EC" id="2.3.2.27" evidence="4"/>
<keyword evidence="8 14" id="KW-0863">Zinc-finger</keyword>
<evidence type="ECO:0000256" key="14">
    <source>
        <dbReference type="PROSITE-ProRule" id="PRU00175"/>
    </source>
</evidence>
<dbReference type="Pfam" id="PF13639">
    <property type="entry name" value="zf-RING_2"/>
    <property type="match status" value="1"/>
</dbReference>
<organism evidence="17 18">
    <name type="scientific">Lactuca saligna</name>
    <name type="common">Willowleaf lettuce</name>
    <dbReference type="NCBI Taxonomy" id="75948"/>
    <lineage>
        <taxon>Eukaryota</taxon>
        <taxon>Viridiplantae</taxon>
        <taxon>Streptophyta</taxon>
        <taxon>Embryophyta</taxon>
        <taxon>Tracheophyta</taxon>
        <taxon>Spermatophyta</taxon>
        <taxon>Magnoliopsida</taxon>
        <taxon>eudicotyledons</taxon>
        <taxon>Gunneridae</taxon>
        <taxon>Pentapetalae</taxon>
        <taxon>asterids</taxon>
        <taxon>campanulids</taxon>
        <taxon>Asterales</taxon>
        <taxon>Asteraceae</taxon>
        <taxon>Cichorioideae</taxon>
        <taxon>Cichorieae</taxon>
        <taxon>Lactucinae</taxon>
        <taxon>Lactuca</taxon>
    </lineage>
</organism>
<keyword evidence="5" id="KW-0808">Transferase</keyword>
<dbReference type="PANTHER" id="PTHR45768:SF18">
    <property type="entry name" value="RING-H2 FINGER PROTEIN ATL47-RELATED"/>
    <property type="match status" value="1"/>
</dbReference>
<dbReference type="SMART" id="SM00184">
    <property type="entry name" value="RING"/>
    <property type="match status" value="1"/>
</dbReference>
<evidence type="ECO:0000256" key="3">
    <source>
        <dbReference type="ARBA" id="ARBA00004906"/>
    </source>
</evidence>
<dbReference type="GO" id="GO:0016020">
    <property type="term" value="C:membrane"/>
    <property type="evidence" value="ECO:0007669"/>
    <property type="project" value="UniProtKB-SubCell"/>
</dbReference>
<keyword evidence="7" id="KW-0479">Metal-binding</keyword>
<keyword evidence="6 15" id="KW-0812">Transmembrane</keyword>
<evidence type="ECO:0000256" key="15">
    <source>
        <dbReference type="SAM" id="Phobius"/>
    </source>
</evidence>
<gene>
    <name evidence="17" type="ORF">LSALG_LOCUS2627</name>
</gene>
<reference evidence="17" key="1">
    <citation type="submission" date="2023-04" db="EMBL/GenBank/DDBJ databases">
        <authorList>
            <person name="Vijverberg K."/>
            <person name="Xiong W."/>
            <person name="Schranz E."/>
        </authorList>
    </citation>
    <scope>NUCLEOTIDE SEQUENCE</scope>
</reference>
<evidence type="ECO:0000256" key="6">
    <source>
        <dbReference type="ARBA" id="ARBA00022692"/>
    </source>
</evidence>
<dbReference type="GO" id="GO:0008270">
    <property type="term" value="F:zinc ion binding"/>
    <property type="evidence" value="ECO:0007669"/>
    <property type="project" value="UniProtKB-KW"/>
</dbReference>
<dbReference type="PROSITE" id="PS50089">
    <property type="entry name" value="ZF_RING_2"/>
    <property type="match status" value="1"/>
</dbReference>